<dbReference type="Gene3D" id="1.10.287.1260">
    <property type="match status" value="1"/>
</dbReference>
<dbReference type="InterPro" id="IPR049278">
    <property type="entry name" value="MS_channel_C"/>
</dbReference>
<accession>A0A4V5PIB4</accession>
<feature type="transmembrane region" description="Helical" evidence="8">
    <location>
        <begin position="428"/>
        <end position="459"/>
    </location>
</feature>
<dbReference type="InterPro" id="IPR023408">
    <property type="entry name" value="MscS_beta-dom_sf"/>
</dbReference>
<dbReference type="RefSeq" id="WP_136896613.1">
    <property type="nucleotide sequence ID" value="NZ_SWJE01000010.1"/>
</dbReference>
<feature type="transmembrane region" description="Helical" evidence="8">
    <location>
        <begin position="288"/>
        <end position="306"/>
    </location>
</feature>
<comment type="caution">
    <text evidence="12">The sequence shown here is derived from an EMBL/GenBank/DDBJ whole genome shotgun (WGS) entry which is preliminary data.</text>
</comment>
<evidence type="ECO:0000313" key="12">
    <source>
        <dbReference type="EMBL" id="TKC86720.1"/>
    </source>
</evidence>
<dbReference type="OrthoDB" id="6500477at2"/>
<dbReference type="Pfam" id="PF21088">
    <property type="entry name" value="MS_channel_1st"/>
    <property type="match status" value="1"/>
</dbReference>
<dbReference type="SUPFAM" id="SSF82689">
    <property type="entry name" value="Mechanosensitive channel protein MscS (YggB), C-terminal domain"/>
    <property type="match status" value="1"/>
</dbReference>
<evidence type="ECO:0000256" key="8">
    <source>
        <dbReference type="SAM" id="Phobius"/>
    </source>
</evidence>
<dbReference type="InterPro" id="IPR011014">
    <property type="entry name" value="MscS_channel_TM-2"/>
</dbReference>
<feature type="domain" description="Mechanosensitive ion channel transmembrane helices 2/3" evidence="11">
    <location>
        <begin position="604"/>
        <end position="644"/>
    </location>
</feature>
<dbReference type="AlphaFoldDB" id="A0A4V5PIB4"/>
<dbReference type="EMBL" id="SWJE01000010">
    <property type="protein sequence ID" value="TKC86720.1"/>
    <property type="molecule type" value="Genomic_DNA"/>
</dbReference>
<dbReference type="Pfam" id="PF21082">
    <property type="entry name" value="MS_channel_3rd"/>
    <property type="match status" value="1"/>
</dbReference>
<name>A0A4V5PIB4_9BURK</name>
<evidence type="ECO:0000259" key="11">
    <source>
        <dbReference type="Pfam" id="PF21088"/>
    </source>
</evidence>
<keyword evidence="4 8" id="KW-0812">Transmembrane</keyword>
<feature type="transmembrane region" description="Helical" evidence="8">
    <location>
        <begin position="465"/>
        <end position="487"/>
    </location>
</feature>
<dbReference type="PANTHER" id="PTHR30460">
    <property type="entry name" value="MODERATE CONDUCTANCE MECHANOSENSITIVE CHANNEL YBIO"/>
    <property type="match status" value="1"/>
</dbReference>
<keyword evidence="13" id="KW-1185">Reference proteome</keyword>
<evidence type="ECO:0000256" key="5">
    <source>
        <dbReference type="ARBA" id="ARBA00022989"/>
    </source>
</evidence>
<feature type="transmembrane region" description="Helical" evidence="8">
    <location>
        <begin position="357"/>
        <end position="377"/>
    </location>
</feature>
<proteinExistence type="inferred from homology"/>
<evidence type="ECO:0000259" key="9">
    <source>
        <dbReference type="Pfam" id="PF00924"/>
    </source>
</evidence>
<comment type="similarity">
    <text evidence="2">Belongs to the MscS (TC 1.A.23) family.</text>
</comment>
<dbReference type="Proteomes" id="UP000305539">
    <property type="component" value="Unassembled WGS sequence"/>
</dbReference>
<dbReference type="InterPro" id="IPR045276">
    <property type="entry name" value="YbiO_bact"/>
</dbReference>
<evidence type="ECO:0000259" key="10">
    <source>
        <dbReference type="Pfam" id="PF21082"/>
    </source>
</evidence>
<keyword evidence="6 8" id="KW-0472">Membrane</keyword>
<dbReference type="Gene3D" id="2.30.30.60">
    <property type="match status" value="1"/>
</dbReference>
<dbReference type="InterPro" id="IPR006685">
    <property type="entry name" value="MscS_channel_2nd"/>
</dbReference>
<feature type="transmembrane region" description="Helical" evidence="8">
    <location>
        <begin position="66"/>
        <end position="89"/>
    </location>
</feature>
<feature type="domain" description="Mechanosensitive ion channel MscS" evidence="9">
    <location>
        <begin position="646"/>
        <end position="711"/>
    </location>
</feature>
<feature type="transmembrane region" description="Helical" evidence="8">
    <location>
        <begin position="383"/>
        <end position="407"/>
    </location>
</feature>
<dbReference type="InterPro" id="IPR010920">
    <property type="entry name" value="LSM_dom_sf"/>
</dbReference>
<feature type="transmembrane region" description="Helical" evidence="8">
    <location>
        <begin position="508"/>
        <end position="529"/>
    </location>
</feature>
<evidence type="ECO:0000256" key="1">
    <source>
        <dbReference type="ARBA" id="ARBA00004651"/>
    </source>
</evidence>
<feature type="transmembrane region" description="Helical" evidence="8">
    <location>
        <begin position="236"/>
        <end position="257"/>
    </location>
</feature>
<feature type="transmembrane region" description="Helical" evidence="8">
    <location>
        <begin position="629"/>
        <end position="658"/>
    </location>
</feature>
<evidence type="ECO:0000256" key="6">
    <source>
        <dbReference type="ARBA" id="ARBA00023136"/>
    </source>
</evidence>
<dbReference type="GO" id="GO:0005886">
    <property type="term" value="C:plasma membrane"/>
    <property type="evidence" value="ECO:0007669"/>
    <property type="project" value="UniProtKB-SubCell"/>
</dbReference>
<feature type="domain" description="Mechanosensitive ion channel MscS C-terminal" evidence="10">
    <location>
        <begin position="717"/>
        <end position="804"/>
    </location>
</feature>
<dbReference type="InterPro" id="IPR011066">
    <property type="entry name" value="MscS_channel_C_sf"/>
</dbReference>
<evidence type="ECO:0000256" key="7">
    <source>
        <dbReference type="SAM" id="MobiDB-lite"/>
    </source>
</evidence>
<dbReference type="Pfam" id="PF00924">
    <property type="entry name" value="MS_channel_2nd"/>
    <property type="match status" value="1"/>
</dbReference>
<comment type="subcellular location">
    <subcellularLocation>
        <location evidence="1">Cell membrane</location>
        <topology evidence="1">Multi-pass membrane protein</topology>
    </subcellularLocation>
</comment>
<feature type="transmembrane region" description="Helical" evidence="8">
    <location>
        <begin position="312"/>
        <end position="337"/>
    </location>
</feature>
<dbReference type="GO" id="GO:0008381">
    <property type="term" value="F:mechanosensitive monoatomic ion channel activity"/>
    <property type="evidence" value="ECO:0007669"/>
    <property type="project" value="InterPro"/>
</dbReference>
<sequence length="869" mass="92867">MKASRERRIAGGGAYRAALPVVRTATLFIAWVLPSFFRRFFSALPALVSSTRGGVFARATHHAARCAWLVAVLAAALAAPLAQAITVAAGPPSLQSFINAVANPASAPSSASSAAGASAAEAASAPSPASQAEIARSLDNVIVTLDNDRQRTALVAQLKKLRDATRNLSPAAASGAQAAQQTPGLLGAIASGITSIEAQVRHGDTPLRYWASRLSAAGLDLYAIATGQGANSPGHVLLDLCAMLVAWGACASALVYLQRRLHARYRIDAGLQPNPSTSELMIFALRRVSPWVIAFVVVLSLSHSLADSLGRTLAMVIAYAIVAGAVFSAICLIMFSLFGSGHRRVAVRVLLQHARRLLFAMGICGALGDAAVNYQVASQLGNNLASLISTAANMAAAVLTGYFALAFRRPVAHLIRNRGYEKRVRRKAATEAFDVLASLWQLPMLLLVGASVVATLAGLDSSENVLQISVVTALMLVLAFFLCAVVMRMTRAAEAPARRRRSAYVTRLLRFVGTLITLFIWLAFLEFASRLWGFSLAEMVEESVTARGIAHAVTAILMTVFIAWLVWIAIDTAILEALNPSGPRSKSRAPGTRTRTMLPLVRNAVLVTILTVAAIVTAANLGINVTPLLAGAGVIGLAVGFGAQSLVSDLITGLFIIIEDTISVGDWIDIDGGHAGTVEHLTIRTVRLRDGQGAIHAIPFSQIKIVKNLSRDFAYAVFEVRVPFSADVEHVTRLIREAGSELMADFRYRREMLGPVEVWGLDRFEQNWMIVKGQIKTRPLQQWSVARAFNLRVKRKLDQAGIDIPVPQMQVYKAEREAPGEYAAAREKKDKGARAARDAAHEPRPAPPATGQTAPVMPQIPTTETSGKV</sequence>
<feature type="compositionally biased region" description="Polar residues" evidence="7">
    <location>
        <begin position="860"/>
        <end position="869"/>
    </location>
</feature>
<keyword evidence="5 8" id="KW-1133">Transmembrane helix</keyword>
<feature type="transmembrane region" description="Helical" evidence="8">
    <location>
        <begin position="600"/>
        <end position="623"/>
    </location>
</feature>
<organism evidence="12 13">
    <name type="scientific">Trinickia terrae</name>
    <dbReference type="NCBI Taxonomy" id="2571161"/>
    <lineage>
        <taxon>Bacteria</taxon>
        <taxon>Pseudomonadati</taxon>
        <taxon>Pseudomonadota</taxon>
        <taxon>Betaproteobacteria</taxon>
        <taxon>Burkholderiales</taxon>
        <taxon>Burkholderiaceae</taxon>
        <taxon>Trinickia</taxon>
    </lineage>
</organism>
<reference evidence="12 13" key="1">
    <citation type="submission" date="2019-04" db="EMBL/GenBank/DDBJ databases">
        <title>Trinickia sp. 7GSK02, isolated from subtropical forest soil.</title>
        <authorList>
            <person name="Gao Z.-H."/>
            <person name="Qiu L.-H."/>
        </authorList>
    </citation>
    <scope>NUCLEOTIDE SEQUENCE [LARGE SCALE GENOMIC DNA]</scope>
    <source>
        <strain evidence="12 13">7GSK02</strain>
    </source>
</reference>
<dbReference type="Gene3D" id="3.30.70.100">
    <property type="match status" value="1"/>
</dbReference>
<dbReference type="SUPFAM" id="SSF50182">
    <property type="entry name" value="Sm-like ribonucleoproteins"/>
    <property type="match status" value="1"/>
</dbReference>
<dbReference type="PANTHER" id="PTHR30460:SF0">
    <property type="entry name" value="MODERATE CONDUCTANCE MECHANOSENSITIVE CHANNEL YBIO"/>
    <property type="match status" value="1"/>
</dbReference>
<dbReference type="InterPro" id="IPR049142">
    <property type="entry name" value="MS_channel_1st"/>
</dbReference>
<feature type="region of interest" description="Disordered" evidence="7">
    <location>
        <begin position="818"/>
        <end position="869"/>
    </location>
</feature>
<keyword evidence="3" id="KW-1003">Cell membrane</keyword>
<evidence type="ECO:0000256" key="2">
    <source>
        <dbReference type="ARBA" id="ARBA00008017"/>
    </source>
</evidence>
<gene>
    <name evidence="12" type="ORF">FAZ69_18885</name>
</gene>
<protein>
    <submittedName>
        <fullName evidence="12">Mechanosensitive ion channel family protein</fullName>
    </submittedName>
</protein>
<evidence type="ECO:0000313" key="13">
    <source>
        <dbReference type="Proteomes" id="UP000305539"/>
    </source>
</evidence>
<evidence type="ECO:0000256" key="4">
    <source>
        <dbReference type="ARBA" id="ARBA00022692"/>
    </source>
</evidence>
<feature type="compositionally biased region" description="Basic and acidic residues" evidence="7">
    <location>
        <begin position="818"/>
        <end position="844"/>
    </location>
</feature>
<dbReference type="SUPFAM" id="SSF82861">
    <property type="entry name" value="Mechanosensitive channel protein MscS (YggB), transmembrane region"/>
    <property type="match status" value="1"/>
</dbReference>
<evidence type="ECO:0000256" key="3">
    <source>
        <dbReference type="ARBA" id="ARBA00022475"/>
    </source>
</evidence>
<feature type="transmembrane region" description="Helical" evidence="8">
    <location>
        <begin position="549"/>
        <end position="579"/>
    </location>
</feature>